<evidence type="ECO:0000313" key="3">
    <source>
        <dbReference type="EMBL" id="AXY99975.1"/>
    </source>
</evidence>
<proteinExistence type="predicted"/>
<protein>
    <submittedName>
        <fullName evidence="3">Gt3</fullName>
    </submittedName>
</protein>
<dbReference type="GO" id="GO:0016757">
    <property type="term" value="F:glycosyltransferase activity"/>
    <property type="evidence" value="ECO:0007669"/>
    <property type="project" value="InterPro"/>
</dbReference>
<feature type="domain" description="Glycosyl transferase family 1" evidence="1">
    <location>
        <begin position="182"/>
        <end position="331"/>
    </location>
</feature>
<dbReference type="PANTHER" id="PTHR12526">
    <property type="entry name" value="GLYCOSYLTRANSFERASE"/>
    <property type="match status" value="1"/>
</dbReference>
<dbReference type="SUPFAM" id="SSF53756">
    <property type="entry name" value="UDP-Glycosyltransferase/glycogen phosphorylase"/>
    <property type="match status" value="1"/>
</dbReference>
<dbReference type="InterPro" id="IPR001296">
    <property type="entry name" value="Glyco_trans_1"/>
</dbReference>
<dbReference type="AlphaFoldDB" id="A0A385JNQ0"/>
<organism evidence="3">
    <name type="scientific">Proteus penneri</name>
    <dbReference type="NCBI Taxonomy" id="102862"/>
    <lineage>
        <taxon>Bacteria</taxon>
        <taxon>Pseudomonadati</taxon>
        <taxon>Pseudomonadota</taxon>
        <taxon>Gammaproteobacteria</taxon>
        <taxon>Enterobacterales</taxon>
        <taxon>Morganellaceae</taxon>
        <taxon>Proteus</taxon>
    </lineage>
</organism>
<dbReference type="EMBL" id="KY710728">
    <property type="protein sequence ID" value="AXY99975.1"/>
    <property type="molecule type" value="Genomic_DNA"/>
</dbReference>
<dbReference type="Pfam" id="PF00534">
    <property type="entry name" value="Glycos_transf_1"/>
    <property type="match status" value="1"/>
</dbReference>
<feature type="domain" description="Glycosyltransferase subfamily 4-like N-terminal" evidence="2">
    <location>
        <begin position="14"/>
        <end position="169"/>
    </location>
</feature>
<dbReference type="Gene3D" id="3.40.50.2000">
    <property type="entry name" value="Glycogen Phosphorylase B"/>
    <property type="match status" value="2"/>
</dbReference>
<evidence type="ECO:0000259" key="2">
    <source>
        <dbReference type="Pfam" id="PF13439"/>
    </source>
</evidence>
<evidence type="ECO:0000259" key="1">
    <source>
        <dbReference type="Pfam" id="PF00534"/>
    </source>
</evidence>
<reference evidence="3" key="1">
    <citation type="journal article" date="2017" name="PLoS ONE">
        <title>Genetic diversity of the O antigens of Proteus species and the development of a suspension array for molecular serotyping.</title>
        <authorList>
            <person name="Yu X."/>
            <person name="Torzewska A."/>
            <person name="Zhang X."/>
            <person name="Yin Z."/>
            <person name="Drzewiecka D."/>
            <person name="Cao H."/>
            <person name="Liu B."/>
            <person name="Knirel Y.A."/>
            <person name="Rozalski A."/>
            <person name="Wang L."/>
        </authorList>
    </citation>
    <scope>NUCLEOTIDE SEQUENCE</scope>
    <source>
        <strain evidence="3">G2657</strain>
    </source>
</reference>
<name>A0A385JNQ0_9GAMM</name>
<dbReference type="RefSeq" id="WP_161706973.1">
    <property type="nucleotide sequence ID" value="NZ_JADNNB010000002.1"/>
</dbReference>
<accession>A0A385JNQ0</accession>
<dbReference type="GO" id="GO:1901135">
    <property type="term" value="P:carbohydrate derivative metabolic process"/>
    <property type="evidence" value="ECO:0007669"/>
    <property type="project" value="UniProtKB-ARBA"/>
</dbReference>
<dbReference type="PANTHER" id="PTHR12526:SF630">
    <property type="entry name" value="GLYCOSYLTRANSFERASE"/>
    <property type="match status" value="1"/>
</dbReference>
<sequence length="357" mass="41743">MKKILLITSAFKISGPNNVVEALCHGFNKEKKRVDIIALRNKHDKNYIEKIERYSHIHIKPKFIPSIIFLIYCCIKIRPDYINSHGIRADIYSLLLSIFYKKKYCATIHNIPFEDYKFRYSSITAFLMLSVHKLVFKNKKITKICVSEKIMHSLNSHGAKKTRFVYNGIIFDKYNKLNVHDRNKFCEQLHLDNKREKVIFCGHLTKIKNPLLILPLAKENPHIDFLVLGDGYLKKELLNNKLDNIHIYGRVKNVKDYLSISNIFFMPSITEGMPMALIEALKIGLYPLCSNIDIFRELKRNLNLDLEIFDVNDNQKLAVSFKEAMSKYKTSDNKNIIMDHFSSDVMAKKYLEIFINV</sequence>
<dbReference type="InterPro" id="IPR028098">
    <property type="entry name" value="Glyco_trans_4-like_N"/>
</dbReference>
<dbReference type="Pfam" id="PF13439">
    <property type="entry name" value="Glyco_transf_4"/>
    <property type="match status" value="1"/>
</dbReference>
<dbReference type="CDD" id="cd03801">
    <property type="entry name" value="GT4_PimA-like"/>
    <property type="match status" value="1"/>
</dbReference>